<dbReference type="InterPro" id="IPR017871">
    <property type="entry name" value="ABC_transporter-like_CS"/>
</dbReference>
<evidence type="ECO:0000256" key="1">
    <source>
        <dbReference type="ARBA" id="ARBA00005417"/>
    </source>
</evidence>
<dbReference type="RefSeq" id="WP_248995450.1">
    <property type="nucleotide sequence ID" value="NZ_JAKIKP010000005.1"/>
</dbReference>
<sequence length="250" mass="28079">MSQMSSSQHSQIASVNVTNLVQQFEQRTLFSVDSLTFRQGDVIYLQGDNGTGKSTLMKILAGLLKPTQGKLIATGFDKSAWWHTNSLLGKAVYLHQHPYLFDGSVRYNLTYGLSRRELQQPTISQRLHQAIEMAQLSQLLDHSASNLSGGERQRLAIARAWICQPKLLMLDEPISNMDKHSQKLVLAMINLLKMQGTGLLISSHQTCGLTALCQQHWHINHQKIHTSQHVPNLDTQQDNLAMEPSYVLAK</sequence>
<evidence type="ECO:0000313" key="7">
    <source>
        <dbReference type="Proteomes" id="UP001139333"/>
    </source>
</evidence>
<dbReference type="PROSITE" id="PS00211">
    <property type="entry name" value="ABC_TRANSPORTER_1"/>
    <property type="match status" value="1"/>
</dbReference>
<dbReference type="AlphaFoldDB" id="A0A9X1ZJP3"/>
<keyword evidence="7" id="KW-1185">Reference proteome</keyword>
<evidence type="ECO:0000256" key="2">
    <source>
        <dbReference type="ARBA" id="ARBA00022448"/>
    </source>
</evidence>
<dbReference type="GO" id="GO:0016020">
    <property type="term" value="C:membrane"/>
    <property type="evidence" value="ECO:0007669"/>
    <property type="project" value="InterPro"/>
</dbReference>
<protein>
    <submittedName>
        <fullName evidence="6">Energy-coupling factor ABC transporter ATP-binding protein</fullName>
    </submittedName>
</protein>
<evidence type="ECO:0000256" key="3">
    <source>
        <dbReference type="ARBA" id="ARBA00022741"/>
    </source>
</evidence>
<dbReference type="SMART" id="SM00382">
    <property type="entry name" value="AAA"/>
    <property type="match status" value="1"/>
</dbReference>
<keyword evidence="4 6" id="KW-0067">ATP-binding</keyword>
<dbReference type="PANTHER" id="PTHR42734:SF17">
    <property type="entry name" value="METAL TRANSPORT SYSTEM ATP-BINDING PROTEIN TM_0124-RELATED"/>
    <property type="match status" value="1"/>
</dbReference>
<reference evidence="6" key="1">
    <citation type="submission" date="2022-01" db="EMBL/GenBank/DDBJ databases">
        <title>Whole genome-based taxonomy of the Shewanellaceae.</title>
        <authorList>
            <person name="Martin-Rodriguez A.J."/>
        </authorList>
    </citation>
    <scope>NUCLEOTIDE SEQUENCE</scope>
    <source>
        <strain evidence="6">DSM 16422</strain>
    </source>
</reference>
<keyword evidence="2" id="KW-0813">Transport</keyword>
<dbReference type="CDD" id="cd03225">
    <property type="entry name" value="ABC_cobalt_CbiO_domain1"/>
    <property type="match status" value="1"/>
</dbReference>
<dbReference type="Gene3D" id="3.40.50.300">
    <property type="entry name" value="P-loop containing nucleotide triphosphate hydrolases"/>
    <property type="match status" value="1"/>
</dbReference>
<dbReference type="InterPro" id="IPR050153">
    <property type="entry name" value="Metal_Ion_Import_ABC"/>
</dbReference>
<dbReference type="SUPFAM" id="SSF52540">
    <property type="entry name" value="P-loop containing nucleoside triphosphate hydrolases"/>
    <property type="match status" value="1"/>
</dbReference>
<organism evidence="6 7">
    <name type="scientific">Shewanella gaetbuli</name>
    <dbReference type="NCBI Taxonomy" id="220752"/>
    <lineage>
        <taxon>Bacteria</taxon>
        <taxon>Pseudomonadati</taxon>
        <taxon>Pseudomonadota</taxon>
        <taxon>Gammaproteobacteria</taxon>
        <taxon>Alteromonadales</taxon>
        <taxon>Shewanellaceae</taxon>
        <taxon>Shewanella</taxon>
    </lineage>
</organism>
<dbReference type="PANTHER" id="PTHR42734">
    <property type="entry name" value="METAL TRANSPORT SYSTEM ATP-BINDING PROTEIN TM_0124-RELATED"/>
    <property type="match status" value="1"/>
</dbReference>
<gene>
    <name evidence="6" type="ORF">L2672_08695</name>
</gene>
<dbReference type="Pfam" id="PF00005">
    <property type="entry name" value="ABC_tran"/>
    <property type="match status" value="1"/>
</dbReference>
<dbReference type="Proteomes" id="UP001139333">
    <property type="component" value="Unassembled WGS sequence"/>
</dbReference>
<evidence type="ECO:0000259" key="5">
    <source>
        <dbReference type="PROSITE" id="PS50893"/>
    </source>
</evidence>
<dbReference type="InterPro" id="IPR015856">
    <property type="entry name" value="ABC_transpr_CbiO/EcfA_su"/>
</dbReference>
<name>A0A9X1ZJP3_9GAMM</name>
<evidence type="ECO:0000256" key="4">
    <source>
        <dbReference type="ARBA" id="ARBA00022840"/>
    </source>
</evidence>
<dbReference type="EMBL" id="JAKIKP010000005">
    <property type="protein sequence ID" value="MCL1142766.1"/>
    <property type="molecule type" value="Genomic_DNA"/>
</dbReference>
<dbReference type="GO" id="GO:0005524">
    <property type="term" value="F:ATP binding"/>
    <property type="evidence" value="ECO:0007669"/>
    <property type="project" value="UniProtKB-KW"/>
</dbReference>
<comment type="caution">
    <text evidence="6">The sequence shown here is derived from an EMBL/GenBank/DDBJ whole genome shotgun (WGS) entry which is preliminary data.</text>
</comment>
<dbReference type="InterPro" id="IPR003439">
    <property type="entry name" value="ABC_transporter-like_ATP-bd"/>
</dbReference>
<accession>A0A9X1ZJP3</accession>
<comment type="similarity">
    <text evidence="1">Belongs to the ABC transporter superfamily.</text>
</comment>
<keyword evidence="3" id="KW-0547">Nucleotide-binding</keyword>
<feature type="domain" description="ABC transporter" evidence="5">
    <location>
        <begin position="15"/>
        <end position="249"/>
    </location>
</feature>
<evidence type="ECO:0000313" key="6">
    <source>
        <dbReference type="EMBL" id="MCL1142766.1"/>
    </source>
</evidence>
<dbReference type="PROSITE" id="PS50893">
    <property type="entry name" value="ABC_TRANSPORTER_2"/>
    <property type="match status" value="1"/>
</dbReference>
<dbReference type="GO" id="GO:0016887">
    <property type="term" value="F:ATP hydrolysis activity"/>
    <property type="evidence" value="ECO:0007669"/>
    <property type="project" value="InterPro"/>
</dbReference>
<dbReference type="GO" id="GO:0055085">
    <property type="term" value="P:transmembrane transport"/>
    <property type="evidence" value="ECO:0007669"/>
    <property type="project" value="InterPro"/>
</dbReference>
<dbReference type="InterPro" id="IPR003593">
    <property type="entry name" value="AAA+_ATPase"/>
</dbReference>
<dbReference type="InterPro" id="IPR027417">
    <property type="entry name" value="P-loop_NTPase"/>
</dbReference>
<proteinExistence type="inferred from homology"/>